<dbReference type="InterPro" id="IPR015797">
    <property type="entry name" value="NUDIX_hydrolase-like_dom_sf"/>
</dbReference>
<comment type="cofactor">
    <cofactor evidence="1">
        <name>Mg(2+)</name>
        <dbReference type="ChEBI" id="CHEBI:18420"/>
    </cofactor>
</comment>
<dbReference type="InterPro" id="IPR000086">
    <property type="entry name" value="NUDIX_hydrolase_dom"/>
</dbReference>
<evidence type="ECO:0000256" key="2">
    <source>
        <dbReference type="ARBA" id="ARBA00022801"/>
    </source>
</evidence>
<reference evidence="5 6" key="1">
    <citation type="journal article" date="2017" name="Int. J. Syst. Evol. Microbiol.">
        <title>Roseitalea porphyridii gen. nov., sp. nov., isolated from a red alga, and reclassification of Hoeflea suaedae Chung et al. 2013 as Pseudohoeflea suaedae gen. nov., comb. nov.</title>
        <authorList>
            <person name="Hyeon J.W."/>
            <person name="Jeong S.E."/>
            <person name="Baek K."/>
            <person name="Jeon C.O."/>
        </authorList>
    </citation>
    <scope>NUCLEOTIDE SEQUENCE [LARGE SCALE GENOMIC DNA]</scope>
    <source>
        <strain evidence="5 6">MA7-20</strain>
    </source>
</reference>
<gene>
    <name evidence="5" type="ORF">E0E05_06340</name>
</gene>
<dbReference type="GeneID" id="90766911"/>
<proteinExistence type="inferred from homology"/>
<dbReference type="InterPro" id="IPR020084">
    <property type="entry name" value="NUDIX_hydrolase_CS"/>
</dbReference>
<dbReference type="AlphaFoldDB" id="A0A4P6V0A8"/>
<evidence type="ECO:0000313" key="5">
    <source>
        <dbReference type="EMBL" id="QBK30253.1"/>
    </source>
</evidence>
<dbReference type="OrthoDB" id="9761969at2"/>
<keyword evidence="2 3" id="KW-0378">Hydrolase</keyword>
<sequence>MGENRHPAAAVSVVIRDDRTGAFLLARRARPPAQDLWAFPGGRVQWGETIRQAAARELAEETGLRVDADSLAVAEVVDLIGDENHDGAPDHHFVLTVFTARASGEPVAGDDAAELRFVTTDEMDALPMTRTTLATARRLAGA</sequence>
<dbReference type="EMBL" id="CP036532">
    <property type="protein sequence ID" value="QBK30253.1"/>
    <property type="molecule type" value="Genomic_DNA"/>
</dbReference>
<dbReference type="GO" id="GO:0016787">
    <property type="term" value="F:hydrolase activity"/>
    <property type="evidence" value="ECO:0007669"/>
    <property type="project" value="UniProtKB-KW"/>
</dbReference>
<accession>A0A4P6V0A8</accession>
<comment type="similarity">
    <text evidence="3">Belongs to the Nudix hydrolase family.</text>
</comment>
<dbReference type="PANTHER" id="PTHR43736">
    <property type="entry name" value="ADP-RIBOSE PYROPHOSPHATASE"/>
    <property type="match status" value="1"/>
</dbReference>
<dbReference type="SUPFAM" id="SSF55811">
    <property type="entry name" value="Nudix"/>
    <property type="match status" value="1"/>
</dbReference>
<keyword evidence="6" id="KW-1185">Reference proteome</keyword>
<evidence type="ECO:0000256" key="1">
    <source>
        <dbReference type="ARBA" id="ARBA00001946"/>
    </source>
</evidence>
<name>A0A4P6V0A8_9HYPH</name>
<dbReference type="Gene3D" id="3.90.79.10">
    <property type="entry name" value="Nucleoside Triphosphate Pyrophosphohydrolase"/>
    <property type="match status" value="1"/>
</dbReference>
<dbReference type="InterPro" id="IPR020476">
    <property type="entry name" value="Nudix_hydrolase"/>
</dbReference>
<protein>
    <submittedName>
        <fullName evidence="5">NUDIX domain-containing protein</fullName>
    </submittedName>
</protein>
<dbReference type="KEGG" id="rpod:E0E05_06340"/>
<dbReference type="Pfam" id="PF00293">
    <property type="entry name" value="NUDIX"/>
    <property type="match status" value="1"/>
</dbReference>
<dbReference type="PROSITE" id="PS00893">
    <property type="entry name" value="NUDIX_BOX"/>
    <property type="match status" value="1"/>
</dbReference>
<dbReference type="PROSITE" id="PS51462">
    <property type="entry name" value="NUDIX"/>
    <property type="match status" value="1"/>
</dbReference>
<evidence type="ECO:0000313" key="6">
    <source>
        <dbReference type="Proteomes" id="UP000293719"/>
    </source>
</evidence>
<dbReference type="CDD" id="cd04673">
    <property type="entry name" value="NUDIX_ADPRase"/>
    <property type="match status" value="1"/>
</dbReference>
<evidence type="ECO:0000256" key="3">
    <source>
        <dbReference type="RuleBase" id="RU003476"/>
    </source>
</evidence>
<organism evidence="5 6">
    <name type="scientific">Roseitalea porphyridii</name>
    <dbReference type="NCBI Taxonomy" id="1852022"/>
    <lineage>
        <taxon>Bacteria</taxon>
        <taxon>Pseudomonadati</taxon>
        <taxon>Pseudomonadota</taxon>
        <taxon>Alphaproteobacteria</taxon>
        <taxon>Hyphomicrobiales</taxon>
        <taxon>Ahrensiaceae</taxon>
        <taxon>Roseitalea</taxon>
    </lineage>
</organism>
<dbReference type="RefSeq" id="WP_131615955.1">
    <property type="nucleotide sequence ID" value="NZ_CP036532.1"/>
</dbReference>
<dbReference type="PANTHER" id="PTHR43736:SF1">
    <property type="entry name" value="DIHYDRONEOPTERIN TRIPHOSPHATE DIPHOSPHATASE"/>
    <property type="match status" value="1"/>
</dbReference>
<evidence type="ECO:0000259" key="4">
    <source>
        <dbReference type="PROSITE" id="PS51462"/>
    </source>
</evidence>
<dbReference type="Proteomes" id="UP000293719">
    <property type="component" value="Chromosome"/>
</dbReference>
<dbReference type="PRINTS" id="PR00502">
    <property type="entry name" value="NUDIXFAMILY"/>
</dbReference>
<feature type="domain" description="Nudix hydrolase" evidence="4">
    <location>
        <begin position="6"/>
        <end position="140"/>
    </location>
</feature>